<dbReference type="KEGG" id="uvi:66066082"/>
<sequence>MSVSNLAWQTADCATEVICHLQFVLRYGAHTYSTEFTCRNLGSCIDAVGRPIGTDKCYNHHITTSPQSVN</sequence>
<dbReference type="EMBL" id="CP072756">
    <property type="protein sequence ID" value="QUC21062.1"/>
    <property type="molecule type" value="Genomic_DNA"/>
</dbReference>
<dbReference type="GeneID" id="66066082"/>
<proteinExistence type="predicted"/>
<accession>A0A8E5MII6</accession>
<name>A0A8E5MII6_USTVR</name>
<dbReference type="RefSeq" id="XP_042998735.1">
    <property type="nucleotide sequence ID" value="XM_043142802.1"/>
</dbReference>
<dbReference type="Proteomes" id="UP000027002">
    <property type="component" value="Chromosome 4"/>
</dbReference>
<dbReference type="AlphaFoldDB" id="A0A8E5MII6"/>
<protein>
    <submittedName>
        <fullName evidence="1">Uncharacterized protein</fullName>
    </submittedName>
</protein>
<reference evidence="1" key="1">
    <citation type="submission" date="2020-03" db="EMBL/GenBank/DDBJ databases">
        <title>A mixture of massive structural variations and highly conserved coding sequences in Ustilaginoidea virens genome.</title>
        <authorList>
            <person name="Zhang K."/>
            <person name="Zhao Z."/>
            <person name="Zhang Z."/>
            <person name="Li Y."/>
            <person name="Hsiang T."/>
            <person name="Sun W."/>
        </authorList>
    </citation>
    <scope>NUCLEOTIDE SEQUENCE</scope>
    <source>
        <strain evidence="1">UV-8b</strain>
    </source>
</reference>
<keyword evidence="2" id="KW-1185">Reference proteome</keyword>
<organism evidence="1 2">
    <name type="scientific">Ustilaginoidea virens</name>
    <name type="common">Rice false smut fungus</name>
    <name type="synonym">Villosiclava virens</name>
    <dbReference type="NCBI Taxonomy" id="1159556"/>
    <lineage>
        <taxon>Eukaryota</taxon>
        <taxon>Fungi</taxon>
        <taxon>Dikarya</taxon>
        <taxon>Ascomycota</taxon>
        <taxon>Pezizomycotina</taxon>
        <taxon>Sordariomycetes</taxon>
        <taxon>Hypocreomycetidae</taxon>
        <taxon>Hypocreales</taxon>
        <taxon>Clavicipitaceae</taxon>
        <taxon>Ustilaginoidea</taxon>
    </lineage>
</organism>
<evidence type="ECO:0000313" key="2">
    <source>
        <dbReference type="Proteomes" id="UP000027002"/>
    </source>
</evidence>
<evidence type="ECO:0000313" key="1">
    <source>
        <dbReference type="EMBL" id="QUC21062.1"/>
    </source>
</evidence>
<gene>
    <name evidence="1" type="ORF">UV8b_05305</name>
</gene>